<feature type="domain" description="Pyridoxamine 5'-phosphate oxidase N-terminal" evidence="1">
    <location>
        <begin position="12"/>
        <end position="133"/>
    </location>
</feature>
<accession>A0A8H3BC34</accession>
<evidence type="ECO:0000313" key="2">
    <source>
        <dbReference type="EMBL" id="CAE6452622.1"/>
    </source>
</evidence>
<dbReference type="PANTHER" id="PTHR39336">
    <property type="entry name" value="PYRIDOXAMINE PHOSPHATE OXIDASE FAMILY PROTEIN (AFU_ORTHOLOGUE AFUA_6G11440)"/>
    <property type="match status" value="1"/>
</dbReference>
<gene>
    <name evidence="2" type="ORF">RDB_LOCUS42680</name>
</gene>
<protein>
    <recommendedName>
        <fullName evidence="1">Pyridoxamine 5'-phosphate oxidase N-terminal domain-containing protein</fullName>
    </recommendedName>
</protein>
<dbReference type="EMBL" id="CAJMWZ010002301">
    <property type="protein sequence ID" value="CAE6452622.1"/>
    <property type="molecule type" value="Genomic_DNA"/>
</dbReference>
<dbReference type="InterPro" id="IPR012349">
    <property type="entry name" value="Split_barrel_FMN-bd"/>
</dbReference>
<name>A0A8H3BC34_9AGAM</name>
<dbReference type="InterPro" id="IPR011576">
    <property type="entry name" value="Pyridox_Oxase_N"/>
</dbReference>
<reference evidence="2" key="1">
    <citation type="submission" date="2021-01" db="EMBL/GenBank/DDBJ databases">
        <authorList>
            <person name="Kaushik A."/>
        </authorList>
    </citation>
    <scope>NUCLEOTIDE SEQUENCE</scope>
    <source>
        <strain evidence="2">Type strain: AG8-Rh-89/</strain>
    </source>
</reference>
<dbReference type="Gene3D" id="2.30.110.10">
    <property type="entry name" value="Electron Transport, Fmn-binding Protein, Chain A"/>
    <property type="match status" value="1"/>
</dbReference>
<dbReference type="AlphaFoldDB" id="A0A8H3BC34"/>
<dbReference type="Proteomes" id="UP000663850">
    <property type="component" value="Unassembled WGS sequence"/>
</dbReference>
<proteinExistence type="predicted"/>
<sequence length="288" mass="31698">MGNFYDEIPDDMISWIKEQRCFWVATAPLSASGHVNVSPKGVAGTFKIIDNKTFFYQDLTGSGTETAAHLLENKRITVLFCGFEGPPRTLRLFGTGTVYELGSPRYNELIPLEERILSSRAAVVVDIHKVGTSCGFTVPLCEPAGERTIHHDYSVAFEQADQDFANEREGFEATSPLSHLAFMPSASDPSKDERSPKGLKDYWTKENVRSIDGLPGLPFCRRLAGLPAEAVKEDRKVFHEDVVDKKLADKLGDKAHQITEMAGGTGFIKGLIVGGLLTLSWARLYGSI</sequence>
<dbReference type="SUPFAM" id="SSF50475">
    <property type="entry name" value="FMN-binding split barrel"/>
    <property type="match status" value="1"/>
</dbReference>
<dbReference type="Pfam" id="PF01243">
    <property type="entry name" value="PNPOx_N"/>
    <property type="match status" value="1"/>
</dbReference>
<evidence type="ECO:0000313" key="3">
    <source>
        <dbReference type="Proteomes" id="UP000663850"/>
    </source>
</evidence>
<comment type="caution">
    <text evidence="2">The sequence shown here is derived from an EMBL/GenBank/DDBJ whole genome shotgun (WGS) entry which is preliminary data.</text>
</comment>
<organism evidence="2 3">
    <name type="scientific">Rhizoctonia solani</name>
    <dbReference type="NCBI Taxonomy" id="456999"/>
    <lineage>
        <taxon>Eukaryota</taxon>
        <taxon>Fungi</taxon>
        <taxon>Dikarya</taxon>
        <taxon>Basidiomycota</taxon>
        <taxon>Agaricomycotina</taxon>
        <taxon>Agaricomycetes</taxon>
        <taxon>Cantharellales</taxon>
        <taxon>Ceratobasidiaceae</taxon>
        <taxon>Rhizoctonia</taxon>
    </lineage>
</organism>
<dbReference type="PANTHER" id="PTHR39336:SF3">
    <property type="entry name" value="PYRIDOXAMINE PHOSPHATE OXIDASE"/>
    <property type="match status" value="1"/>
</dbReference>
<evidence type="ECO:0000259" key="1">
    <source>
        <dbReference type="Pfam" id="PF01243"/>
    </source>
</evidence>